<dbReference type="Pfam" id="PF25212">
    <property type="entry name" value="HVO_A0114"/>
    <property type="match status" value="1"/>
</dbReference>
<protein>
    <submittedName>
        <fullName evidence="5">DNA-binding transcriptional ArsR family regulator</fullName>
    </submittedName>
</protein>
<evidence type="ECO:0000313" key="6">
    <source>
        <dbReference type="Proteomes" id="UP000767291"/>
    </source>
</evidence>
<sequence length="112" mass="13047">MNDESKYTTSNTNCSQEIEDAIDFEFYKALFEPVRSEIMKYLAINGAKSIKEIAENFTQDRSVISRHLELMNRYEIVTKTKQGRSTIYEINSEFIIGKFETTTSKLKDLIEN</sequence>
<keyword evidence="6" id="KW-1185">Reference proteome</keyword>
<dbReference type="SUPFAM" id="SSF46785">
    <property type="entry name" value="Winged helix' DNA-binding domain"/>
    <property type="match status" value="1"/>
</dbReference>
<dbReference type="CDD" id="cd00090">
    <property type="entry name" value="HTH_ARSR"/>
    <property type="match status" value="1"/>
</dbReference>
<reference evidence="5 6" key="1">
    <citation type="submission" date="2021-03" db="EMBL/GenBank/DDBJ databases">
        <title>Genomic Encyclopedia of Type Strains, Phase IV (KMG-IV): sequencing the most valuable type-strain genomes for metagenomic binning, comparative biology and taxonomic classification.</title>
        <authorList>
            <person name="Goeker M."/>
        </authorList>
    </citation>
    <scope>NUCLEOTIDE SEQUENCE [LARGE SCALE GENOMIC DNA]</scope>
    <source>
        <strain evidence="5 6">DSM 1289</strain>
    </source>
</reference>
<evidence type="ECO:0000256" key="3">
    <source>
        <dbReference type="ARBA" id="ARBA00023163"/>
    </source>
</evidence>
<comment type="caution">
    <text evidence="5">The sequence shown here is derived from an EMBL/GenBank/DDBJ whole genome shotgun (WGS) entry which is preliminary data.</text>
</comment>
<dbReference type="PANTHER" id="PTHR33154:SF33">
    <property type="entry name" value="TRANSCRIPTIONAL REPRESSOR SDPR"/>
    <property type="match status" value="1"/>
</dbReference>
<dbReference type="GO" id="GO:0003677">
    <property type="term" value="F:DNA binding"/>
    <property type="evidence" value="ECO:0007669"/>
    <property type="project" value="UniProtKB-KW"/>
</dbReference>
<name>A0ABS4EB81_9FIRM</name>
<dbReference type="InterPro" id="IPR051081">
    <property type="entry name" value="HTH_MetalResp_TranReg"/>
</dbReference>
<evidence type="ECO:0000256" key="1">
    <source>
        <dbReference type="ARBA" id="ARBA00023015"/>
    </source>
</evidence>
<dbReference type="RefSeq" id="WP_209456644.1">
    <property type="nucleotide sequence ID" value="NZ_BAAACS010000002.1"/>
</dbReference>
<dbReference type="Proteomes" id="UP000767291">
    <property type="component" value="Unassembled WGS sequence"/>
</dbReference>
<accession>A0ABS4EB81</accession>
<dbReference type="InterPro" id="IPR036388">
    <property type="entry name" value="WH-like_DNA-bd_sf"/>
</dbReference>
<dbReference type="EMBL" id="JAGGJX010000002">
    <property type="protein sequence ID" value="MBP1855189.1"/>
    <property type="molecule type" value="Genomic_DNA"/>
</dbReference>
<evidence type="ECO:0000313" key="5">
    <source>
        <dbReference type="EMBL" id="MBP1855189.1"/>
    </source>
</evidence>
<evidence type="ECO:0000256" key="2">
    <source>
        <dbReference type="ARBA" id="ARBA00023125"/>
    </source>
</evidence>
<feature type="domain" description="HTH arsR-type" evidence="4">
    <location>
        <begin position="15"/>
        <end position="112"/>
    </location>
</feature>
<keyword evidence="2 5" id="KW-0238">DNA-binding</keyword>
<dbReference type="InterPro" id="IPR011991">
    <property type="entry name" value="ArsR-like_HTH"/>
</dbReference>
<dbReference type="InterPro" id="IPR036390">
    <property type="entry name" value="WH_DNA-bd_sf"/>
</dbReference>
<keyword evidence="3" id="KW-0804">Transcription</keyword>
<dbReference type="PRINTS" id="PR00778">
    <property type="entry name" value="HTHARSR"/>
</dbReference>
<dbReference type="InterPro" id="IPR001845">
    <property type="entry name" value="HTH_ArsR_DNA-bd_dom"/>
</dbReference>
<keyword evidence="1" id="KW-0805">Transcription regulation</keyword>
<dbReference type="PROSITE" id="PS50987">
    <property type="entry name" value="HTH_ARSR_2"/>
    <property type="match status" value="1"/>
</dbReference>
<dbReference type="SMART" id="SM00418">
    <property type="entry name" value="HTH_ARSR"/>
    <property type="match status" value="1"/>
</dbReference>
<proteinExistence type="predicted"/>
<evidence type="ECO:0000259" key="4">
    <source>
        <dbReference type="PROSITE" id="PS50987"/>
    </source>
</evidence>
<organism evidence="5 6">
    <name type="scientific">Metaclostridioides mangenotii</name>
    <dbReference type="NCBI Taxonomy" id="1540"/>
    <lineage>
        <taxon>Bacteria</taxon>
        <taxon>Bacillati</taxon>
        <taxon>Bacillota</taxon>
        <taxon>Clostridia</taxon>
        <taxon>Peptostreptococcales</taxon>
        <taxon>Peptostreptococcaceae</taxon>
        <taxon>Metaclostridioides</taxon>
    </lineage>
</organism>
<dbReference type="Gene3D" id="1.10.10.10">
    <property type="entry name" value="Winged helix-like DNA-binding domain superfamily/Winged helix DNA-binding domain"/>
    <property type="match status" value="1"/>
</dbReference>
<dbReference type="PANTHER" id="PTHR33154">
    <property type="entry name" value="TRANSCRIPTIONAL REGULATOR, ARSR FAMILY"/>
    <property type="match status" value="1"/>
</dbReference>
<gene>
    <name evidence="5" type="ORF">J2Z43_001582</name>
</gene>